<evidence type="ECO:0000313" key="1">
    <source>
        <dbReference type="EMBL" id="GBP44704.1"/>
    </source>
</evidence>
<accession>A0A4C1W3G0</accession>
<reference evidence="1 2" key="1">
    <citation type="journal article" date="2019" name="Commun. Biol.">
        <title>The bagworm genome reveals a unique fibroin gene that provides high tensile strength.</title>
        <authorList>
            <person name="Kono N."/>
            <person name="Nakamura H."/>
            <person name="Ohtoshi R."/>
            <person name="Tomita M."/>
            <person name="Numata K."/>
            <person name="Arakawa K."/>
        </authorList>
    </citation>
    <scope>NUCLEOTIDE SEQUENCE [LARGE SCALE GENOMIC DNA]</scope>
</reference>
<comment type="caution">
    <text evidence="1">The sequence shown here is derived from an EMBL/GenBank/DDBJ whole genome shotgun (WGS) entry which is preliminary data.</text>
</comment>
<gene>
    <name evidence="1" type="ORF">EVAR_81472_1</name>
</gene>
<evidence type="ECO:0000313" key="2">
    <source>
        <dbReference type="Proteomes" id="UP000299102"/>
    </source>
</evidence>
<protein>
    <submittedName>
        <fullName evidence="1">Uncharacterized protein</fullName>
    </submittedName>
</protein>
<dbReference type="EMBL" id="BGZK01000457">
    <property type="protein sequence ID" value="GBP44704.1"/>
    <property type="molecule type" value="Genomic_DNA"/>
</dbReference>
<sequence length="86" mass="9764">MAGYRSKRVTLIKSHHNTVHANLSETIRQLLEKIEVLIAACEVGVEAVSDKTKKKHPAFSMRGELLRESFARYRFDTGVRVVLLRG</sequence>
<dbReference type="AlphaFoldDB" id="A0A4C1W3G0"/>
<proteinExistence type="predicted"/>
<name>A0A4C1W3G0_EUMVA</name>
<dbReference type="Proteomes" id="UP000299102">
    <property type="component" value="Unassembled WGS sequence"/>
</dbReference>
<keyword evidence="2" id="KW-1185">Reference proteome</keyword>
<organism evidence="1 2">
    <name type="scientific">Eumeta variegata</name>
    <name type="common">Bagworm moth</name>
    <name type="synonym">Eumeta japonica</name>
    <dbReference type="NCBI Taxonomy" id="151549"/>
    <lineage>
        <taxon>Eukaryota</taxon>
        <taxon>Metazoa</taxon>
        <taxon>Ecdysozoa</taxon>
        <taxon>Arthropoda</taxon>
        <taxon>Hexapoda</taxon>
        <taxon>Insecta</taxon>
        <taxon>Pterygota</taxon>
        <taxon>Neoptera</taxon>
        <taxon>Endopterygota</taxon>
        <taxon>Lepidoptera</taxon>
        <taxon>Glossata</taxon>
        <taxon>Ditrysia</taxon>
        <taxon>Tineoidea</taxon>
        <taxon>Psychidae</taxon>
        <taxon>Oiketicinae</taxon>
        <taxon>Eumeta</taxon>
    </lineage>
</organism>